<name>A0A7I7T4J2_9MYCO</name>
<keyword evidence="3" id="KW-1185">Reference proteome</keyword>
<dbReference type="Proteomes" id="UP000467148">
    <property type="component" value="Chromosome"/>
</dbReference>
<evidence type="ECO:0000256" key="1">
    <source>
        <dbReference type="SAM" id="MobiDB-lite"/>
    </source>
</evidence>
<dbReference type="RefSeq" id="WP_163747502.1">
    <property type="nucleotide sequence ID" value="NZ_AP022596.1"/>
</dbReference>
<evidence type="ECO:0000313" key="3">
    <source>
        <dbReference type="Proteomes" id="UP000467148"/>
    </source>
</evidence>
<sequence>MASYQDLLDAIARVGVATGDNRAWMTGLSDADLALVTSPVNVISPNGIDNVVAKIRAQHRQVFDPVPPAVPGPVVAEGRAADAIRTAETSLVQQHSVSAQLDLQVITAVLNAHSTHAAGREALDGLQRDIENAVATRTDLDTPAGARTFQRYLIGKLRDIKAVVETAGLDDTSKATLAAALASLYVGATPDVTDEKAPEPKSVAPAAEHPPMPTDLPPVAADPLDDALLPDDLAELPPEPSAASQPMPAPMIPPMAGMPAFGGGSGSPAPGPAPLPPTLDNLTSPRLPTDDSLLDTPMLDEPVDDGADDPPADAEDEAAAEEPTAPTSDDATVVHLPNGETVTAPTPALAAAITAAVAGTPIPEAFRQQGITIPAPGSAVPQPIDPTRVIPGDIGMLTDRHALALGNGKAVFNNQIQPIASVTGPSFLGWEHPPEPGSTTRTPKPDQPTPTRPAVTAGPPIGE</sequence>
<feature type="region of interest" description="Disordered" evidence="1">
    <location>
        <begin position="423"/>
        <end position="463"/>
    </location>
</feature>
<feature type="region of interest" description="Disordered" evidence="1">
    <location>
        <begin position="191"/>
        <end position="332"/>
    </location>
</feature>
<dbReference type="EMBL" id="AP022596">
    <property type="protein sequence ID" value="BBY63900.1"/>
    <property type="molecule type" value="Genomic_DNA"/>
</dbReference>
<dbReference type="KEGG" id="mhev:MHEL_21430"/>
<proteinExistence type="predicted"/>
<protein>
    <recommendedName>
        <fullName evidence="4">Biofilm regulator BssS</fullName>
    </recommendedName>
</protein>
<evidence type="ECO:0000313" key="2">
    <source>
        <dbReference type="EMBL" id="BBY63900.1"/>
    </source>
</evidence>
<feature type="compositionally biased region" description="Acidic residues" evidence="1">
    <location>
        <begin position="223"/>
        <end position="234"/>
    </location>
</feature>
<dbReference type="Pfam" id="PF10774">
    <property type="entry name" value="DUF4226"/>
    <property type="match status" value="1"/>
</dbReference>
<evidence type="ECO:0008006" key="4">
    <source>
        <dbReference type="Google" id="ProtNLM"/>
    </source>
</evidence>
<feature type="compositionally biased region" description="Acidic residues" evidence="1">
    <location>
        <begin position="301"/>
        <end position="320"/>
    </location>
</feature>
<accession>A0A7I7T4J2</accession>
<dbReference type="AlphaFoldDB" id="A0A7I7T4J2"/>
<gene>
    <name evidence="2" type="ORF">MHEL_21430</name>
</gene>
<reference evidence="2 3" key="1">
    <citation type="journal article" date="2019" name="Emerg. Microbes Infect.">
        <title>Comprehensive subspecies identification of 175 nontuberculous mycobacteria species based on 7547 genomic profiles.</title>
        <authorList>
            <person name="Matsumoto Y."/>
            <person name="Kinjo T."/>
            <person name="Motooka D."/>
            <person name="Nabeya D."/>
            <person name="Jung N."/>
            <person name="Uechi K."/>
            <person name="Horii T."/>
            <person name="Iida T."/>
            <person name="Fujita J."/>
            <person name="Nakamura S."/>
        </authorList>
    </citation>
    <scope>NUCLEOTIDE SEQUENCE [LARGE SCALE GENOMIC DNA]</scope>
    <source>
        <strain evidence="2 3">JCM 30396</strain>
    </source>
</reference>
<dbReference type="InterPro" id="IPR019710">
    <property type="entry name" value="DUF4226"/>
</dbReference>
<organism evidence="2 3">
    <name type="scientific">Mycolicibacterium helvum</name>
    <dbReference type="NCBI Taxonomy" id="1534349"/>
    <lineage>
        <taxon>Bacteria</taxon>
        <taxon>Bacillati</taxon>
        <taxon>Actinomycetota</taxon>
        <taxon>Actinomycetes</taxon>
        <taxon>Mycobacteriales</taxon>
        <taxon>Mycobacteriaceae</taxon>
        <taxon>Mycolicibacterium</taxon>
    </lineage>
</organism>